<keyword evidence="2" id="KW-1185">Reference proteome</keyword>
<organism evidence="1 2">
    <name type="scientific">Avena sativa</name>
    <name type="common">Oat</name>
    <dbReference type="NCBI Taxonomy" id="4498"/>
    <lineage>
        <taxon>Eukaryota</taxon>
        <taxon>Viridiplantae</taxon>
        <taxon>Streptophyta</taxon>
        <taxon>Embryophyta</taxon>
        <taxon>Tracheophyta</taxon>
        <taxon>Spermatophyta</taxon>
        <taxon>Magnoliopsida</taxon>
        <taxon>Liliopsida</taxon>
        <taxon>Poales</taxon>
        <taxon>Poaceae</taxon>
        <taxon>BOP clade</taxon>
        <taxon>Pooideae</taxon>
        <taxon>Poodae</taxon>
        <taxon>Poeae</taxon>
        <taxon>Poeae Chloroplast Group 1 (Aveneae type)</taxon>
        <taxon>Aveninae</taxon>
        <taxon>Avena</taxon>
    </lineage>
</organism>
<evidence type="ECO:0000313" key="2">
    <source>
        <dbReference type="Proteomes" id="UP001732700"/>
    </source>
</evidence>
<protein>
    <submittedName>
        <fullName evidence="1">Uncharacterized protein</fullName>
    </submittedName>
</protein>
<sequence length="428" mass="48427">MADLVKQTPIIHSQEEDILCWKLTPQVNATQKLHIALVFKDCRNKVNQDQDRFNRALSSSSTRSGRTDKLPQEYRHSAGDFLEKQCQQELELVSSLFILVSYVLDVVLKRMTSIFSSHAPLQKQLGSLRWYIRSKYVVANCNSLTQIILKNLNMNHPHATLSNILTFMWCIWKSQNDNLFGRKPGSPYQINHMAQTIIHNLEMLDTTKPQFTCLHMLAEDVTNMQVQEKVERQEQQEEPNSLHFAGTKIFSDAAWKPSNEAGSEEQMSTGIGVYCQIQDLHYTATVSIQASIPRVPSVLQAEAEALVLAAKIVNSIQVKHVAFLTNNRTLAKATGAPTLNQAQVPWEIRQQVAQFKKFTQWFSQVVHHIQRELHKEAHSCAHKASRHSSFTPTLSCSNYSHRNTPCPLISAILSLTSPGCVINDVTCL</sequence>
<dbReference type="EnsemblPlants" id="AVESA.00010b.r2.4AG0578100.1">
    <property type="protein sequence ID" value="AVESA.00010b.r2.4AG0578100.1.CDS.1"/>
    <property type="gene ID" value="AVESA.00010b.r2.4AG0578100"/>
</dbReference>
<proteinExistence type="predicted"/>
<evidence type="ECO:0000313" key="1">
    <source>
        <dbReference type="EnsemblPlants" id="AVESA.00010b.r2.4AG0578100.1.CDS.1"/>
    </source>
</evidence>
<reference evidence="1" key="1">
    <citation type="submission" date="2021-05" db="EMBL/GenBank/DDBJ databases">
        <authorList>
            <person name="Scholz U."/>
            <person name="Mascher M."/>
            <person name="Fiebig A."/>
        </authorList>
    </citation>
    <scope>NUCLEOTIDE SEQUENCE [LARGE SCALE GENOMIC DNA]</scope>
</reference>
<dbReference type="Proteomes" id="UP001732700">
    <property type="component" value="Chromosome 4A"/>
</dbReference>
<name>A0ACD5W9B0_AVESA</name>
<accession>A0ACD5W9B0</accession>
<reference evidence="1" key="2">
    <citation type="submission" date="2025-09" db="UniProtKB">
        <authorList>
            <consortium name="EnsemblPlants"/>
        </authorList>
    </citation>
    <scope>IDENTIFICATION</scope>
</reference>